<dbReference type="EMBL" id="JBFMIA010000290">
    <property type="protein sequence ID" value="MEW9503602.1"/>
    <property type="molecule type" value="Genomic_DNA"/>
</dbReference>
<feature type="non-terminal residue" evidence="2">
    <location>
        <position position="1"/>
    </location>
</feature>
<dbReference type="Pfam" id="PF16344">
    <property type="entry name" value="FecR_C"/>
    <property type="match status" value="1"/>
</dbReference>
<gene>
    <name evidence="2" type="ORF">AB1471_17900</name>
</gene>
<dbReference type="Proteomes" id="UP001556040">
    <property type="component" value="Unassembled WGS sequence"/>
</dbReference>
<keyword evidence="3" id="KW-1185">Reference proteome</keyword>
<dbReference type="RefSeq" id="WP_367781064.1">
    <property type="nucleotide sequence ID" value="NZ_JBFMIA010000290.1"/>
</dbReference>
<dbReference type="Gene3D" id="3.55.50.30">
    <property type="match status" value="1"/>
</dbReference>
<dbReference type="InterPro" id="IPR032508">
    <property type="entry name" value="FecR_C"/>
</dbReference>
<name>A0ABV3Q8E7_9BACL</name>
<reference evidence="2 3" key="1">
    <citation type="journal article" date="1979" name="Int. J. Syst. Evol. Microbiol.">
        <title>Bacillus globisporus subsp. marinus subsp. nov.</title>
        <authorList>
            <person name="Liu H."/>
        </authorList>
    </citation>
    <scope>NUCLEOTIDE SEQUENCE [LARGE SCALE GENOMIC DNA]</scope>
    <source>
        <strain evidence="2 3">DSM 1297</strain>
    </source>
</reference>
<sequence length="76" mass="9196">KDPMWMDNAYWHFENASLQYILQQLAQHFNVEFPEISNEELQQRYTINLPKKELKETLHLLSKLSNIPFDSEKFVQ</sequence>
<protein>
    <submittedName>
        <fullName evidence="2">DUF4974 domain-containing protein</fullName>
    </submittedName>
</protein>
<evidence type="ECO:0000313" key="3">
    <source>
        <dbReference type="Proteomes" id="UP001556040"/>
    </source>
</evidence>
<evidence type="ECO:0000259" key="1">
    <source>
        <dbReference type="Pfam" id="PF16344"/>
    </source>
</evidence>
<feature type="domain" description="Protein FecR C-terminal" evidence="1">
    <location>
        <begin position="11"/>
        <end position="71"/>
    </location>
</feature>
<organism evidence="2 3">
    <name type="scientific">Jeotgalibacillus marinus</name>
    <dbReference type="NCBI Taxonomy" id="86667"/>
    <lineage>
        <taxon>Bacteria</taxon>
        <taxon>Bacillati</taxon>
        <taxon>Bacillota</taxon>
        <taxon>Bacilli</taxon>
        <taxon>Bacillales</taxon>
        <taxon>Caryophanaceae</taxon>
        <taxon>Jeotgalibacillus</taxon>
    </lineage>
</organism>
<accession>A0ABV3Q8E7</accession>
<evidence type="ECO:0000313" key="2">
    <source>
        <dbReference type="EMBL" id="MEW9503602.1"/>
    </source>
</evidence>
<proteinExistence type="predicted"/>
<comment type="caution">
    <text evidence="2">The sequence shown here is derived from an EMBL/GenBank/DDBJ whole genome shotgun (WGS) entry which is preliminary data.</text>
</comment>